<dbReference type="EMBL" id="JAIWIU010000205">
    <property type="protein sequence ID" value="MCA2018853.1"/>
    <property type="molecule type" value="Genomic_DNA"/>
</dbReference>
<name>A0ABS7YU10_9VIBR</name>
<evidence type="ECO:0000313" key="1">
    <source>
        <dbReference type="EMBL" id="MCA2018853.1"/>
    </source>
</evidence>
<protein>
    <recommendedName>
        <fullName evidence="3">Type III secretion protein</fullName>
    </recommendedName>
</protein>
<evidence type="ECO:0008006" key="3">
    <source>
        <dbReference type="Google" id="ProtNLM"/>
    </source>
</evidence>
<keyword evidence="2" id="KW-1185">Reference proteome</keyword>
<organism evidence="1 2">
    <name type="scientific">Vibrio tritonius</name>
    <dbReference type="NCBI Taxonomy" id="1435069"/>
    <lineage>
        <taxon>Bacteria</taxon>
        <taxon>Pseudomonadati</taxon>
        <taxon>Pseudomonadota</taxon>
        <taxon>Gammaproteobacteria</taxon>
        <taxon>Vibrionales</taxon>
        <taxon>Vibrionaceae</taxon>
        <taxon>Vibrio</taxon>
    </lineage>
</organism>
<dbReference type="Proteomes" id="UP001199044">
    <property type="component" value="Unassembled WGS sequence"/>
</dbReference>
<reference evidence="2" key="1">
    <citation type="submission" date="2023-07" db="EMBL/GenBank/DDBJ databases">
        <title>Molecular identification of indigenous halophilic bacteria isolated from red sea cost, biodegradation of synthetic dyes and assessment of degraded metabolite toxicity.</title>
        <authorList>
            <person name="Chaieb K."/>
            <person name="Altayb H.N."/>
        </authorList>
    </citation>
    <scope>NUCLEOTIDE SEQUENCE [LARGE SCALE GENOMIC DNA]</scope>
    <source>
        <strain evidence="2">K20</strain>
    </source>
</reference>
<proteinExistence type="predicted"/>
<evidence type="ECO:0000313" key="2">
    <source>
        <dbReference type="Proteomes" id="UP001199044"/>
    </source>
</evidence>
<dbReference type="RefSeq" id="WP_225252150.1">
    <property type="nucleotide sequence ID" value="NZ_JAIWIU010000205.1"/>
</dbReference>
<sequence length="110" mass="12807">MIKQQITQWLTTSQHTSGTRLPLSHDAVLQRQSRAGQDGVTLELNPLIYDELWLQSLLRQYHAHPEQFWCCKPFMSEKKTWCLWIELPSSGSVEQQVEQLLVMLTLAQLD</sequence>
<accession>A0ABS7YU10</accession>
<gene>
    <name evidence="1" type="ORF">LDJ79_22260</name>
</gene>
<comment type="caution">
    <text evidence="1">The sequence shown here is derived from an EMBL/GenBank/DDBJ whole genome shotgun (WGS) entry which is preliminary data.</text>
</comment>